<dbReference type="CDD" id="cd11537">
    <property type="entry name" value="NTP-PPase_RS21-C6_like"/>
    <property type="match status" value="1"/>
</dbReference>
<dbReference type="Pfam" id="PF12643">
    <property type="entry name" value="MazG-like"/>
    <property type="match status" value="1"/>
</dbReference>
<organism evidence="1 2">
    <name type="scientific">Candidatus Falkowbacteria bacterium RIFOXYD2_FULL_34_120</name>
    <dbReference type="NCBI Taxonomy" id="1798007"/>
    <lineage>
        <taxon>Bacteria</taxon>
        <taxon>Candidatus Falkowiibacteriota</taxon>
    </lineage>
</organism>
<evidence type="ECO:0000313" key="1">
    <source>
        <dbReference type="EMBL" id="OGF39989.1"/>
    </source>
</evidence>
<dbReference type="PANTHER" id="PTHR46523:SF1">
    <property type="entry name" value="DCTP PYROPHOSPHATASE 1"/>
    <property type="match status" value="1"/>
</dbReference>
<dbReference type="InterPro" id="IPR052555">
    <property type="entry name" value="dCTP_Pyrophosphatase"/>
</dbReference>
<dbReference type="InterPro" id="IPR025984">
    <property type="entry name" value="DCTPP"/>
</dbReference>
<dbReference type="PANTHER" id="PTHR46523">
    <property type="entry name" value="DCTP PYROPHOSPHATASE 1"/>
    <property type="match status" value="1"/>
</dbReference>
<reference evidence="1 2" key="1">
    <citation type="journal article" date="2016" name="Nat. Commun.">
        <title>Thousands of microbial genomes shed light on interconnected biogeochemical processes in an aquifer system.</title>
        <authorList>
            <person name="Anantharaman K."/>
            <person name="Brown C.T."/>
            <person name="Hug L.A."/>
            <person name="Sharon I."/>
            <person name="Castelle C.J."/>
            <person name="Probst A.J."/>
            <person name="Thomas B.C."/>
            <person name="Singh A."/>
            <person name="Wilkins M.J."/>
            <person name="Karaoz U."/>
            <person name="Brodie E.L."/>
            <person name="Williams K.H."/>
            <person name="Hubbard S.S."/>
            <person name="Banfield J.F."/>
        </authorList>
    </citation>
    <scope>NUCLEOTIDE SEQUENCE [LARGE SCALE GENOMIC DNA]</scope>
</reference>
<dbReference type="Gene3D" id="1.10.287.1080">
    <property type="entry name" value="MazG-like"/>
    <property type="match status" value="1"/>
</dbReference>
<comment type="caution">
    <text evidence="1">The sequence shown here is derived from an EMBL/GenBank/DDBJ whole genome shotgun (WGS) entry which is preliminary data.</text>
</comment>
<evidence type="ECO:0000313" key="2">
    <source>
        <dbReference type="Proteomes" id="UP000177579"/>
    </source>
</evidence>
<dbReference type="PIRSF" id="PIRSF029826">
    <property type="entry name" value="UCP029826_pph"/>
    <property type="match status" value="1"/>
</dbReference>
<dbReference type="GO" id="GO:0047429">
    <property type="term" value="F:nucleoside triphosphate diphosphatase activity"/>
    <property type="evidence" value="ECO:0007669"/>
    <property type="project" value="InterPro"/>
</dbReference>
<evidence type="ECO:0008006" key="3">
    <source>
        <dbReference type="Google" id="ProtNLM"/>
    </source>
</evidence>
<dbReference type="AlphaFoldDB" id="A0A1F5TMA8"/>
<protein>
    <recommendedName>
        <fullName evidence="3">Nucleotide pyrophosphohydrolase</fullName>
    </recommendedName>
</protein>
<accession>A0A1F5TMA8</accession>
<dbReference type="GO" id="GO:0009143">
    <property type="term" value="P:nucleoside triphosphate catabolic process"/>
    <property type="evidence" value="ECO:0007669"/>
    <property type="project" value="InterPro"/>
</dbReference>
<proteinExistence type="predicted"/>
<name>A0A1F5TMA8_9BACT</name>
<dbReference type="EMBL" id="MFGO01000039">
    <property type="protein sequence ID" value="OGF39989.1"/>
    <property type="molecule type" value="Genomic_DNA"/>
</dbReference>
<gene>
    <name evidence="1" type="ORF">A2531_02065</name>
</gene>
<sequence length="122" mass="14475">MTKDFNQLKEEIKKFNLERDWDKFHNVKDLIIALISEVGELAECYRWLSEDEICKIHSNSEKKKNIEEEIADVLIYLLIISYKTDIDIFDAIEKKLDKNRKKYPINKSKSIHTNPIEGFKGK</sequence>
<dbReference type="Proteomes" id="UP000177579">
    <property type="component" value="Unassembled WGS sequence"/>
</dbReference>
<dbReference type="SUPFAM" id="SSF101386">
    <property type="entry name" value="all-alpha NTP pyrophosphatases"/>
    <property type="match status" value="1"/>
</dbReference>